<dbReference type="Proteomes" id="UP001460270">
    <property type="component" value="Unassembled WGS sequence"/>
</dbReference>
<evidence type="ECO:0000313" key="4">
    <source>
        <dbReference type="Proteomes" id="UP001460270"/>
    </source>
</evidence>
<feature type="region of interest" description="Disordered" evidence="1">
    <location>
        <begin position="142"/>
        <end position="170"/>
    </location>
</feature>
<dbReference type="EMBL" id="JBBPFD010000007">
    <property type="protein sequence ID" value="KAK7918655.1"/>
    <property type="molecule type" value="Genomic_DNA"/>
</dbReference>
<evidence type="ECO:0000256" key="2">
    <source>
        <dbReference type="SAM" id="SignalP"/>
    </source>
</evidence>
<evidence type="ECO:0000256" key="1">
    <source>
        <dbReference type="SAM" id="MobiDB-lite"/>
    </source>
</evidence>
<keyword evidence="2" id="KW-0732">Signal</keyword>
<feature type="chain" id="PRO_5043665144" evidence="2">
    <location>
        <begin position="19"/>
        <end position="170"/>
    </location>
</feature>
<name>A0AAW0P7A6_9GOBI</name>
<evidence type="ECO:0000313" key="3">
    <source>
        <dbReference type="EMBL" id="KAK7918655.1"/>
    </source>
</evidence>
<organism evidence="3 4">
    <name type="scientific">Mugilogobius chulae</name>
    <name type="common">yellowstripe goby</name>
    <dbReference type="NCBI Taxonomy" id="88201"/>
    <lineage>
        <taxon>Eukaryota</taxon>
        <taxon>Metazoa</taxon>
        <taxon>Chordata</taxon>
        <taxon>Craniata</taxon>
        <taxon>Vertebrata</taxon>
        <taxon>Euteleostomi</taxon>
        <taxon>Actinopterygii</taxon>
        <taxon>Neopterygii</taxon>
        <taxon>Teleostei</taxon>
        <taxon>Neoteleostei</taxon>
        <taxon>Acanthomorphata</taxon>
        <taxon>Gobiaria</taxon>
        <taxon>Gobiiformes</taxon>
        <taxon>Gobioidei</taxon>
        <taxon>Gobiidae</taxon>
        <taxon>Gobionellinae</taxon>
        <taxon>Mugilogobius</taxon>
    </lineage>
</organism>
<accession>A0AAW0P7A6</accession>
<comment type="caution">
    <text evidence="3">The sequence shown here is derived from an EMBL/GenBank/DDBJ whole genome shotgun (WGS) entry which is preliminary data.</text>
</comment>
<feature type="signal peptide" evidence="2">
    <location>
        <begin position="1"/>
        <end position="18"/>
    </location>
</feature>
<sequence length="170" mass="19126">MLALSLGLLLGVLLSAYTTEVQKPAADTGLGYRWSPSRVMIRNSSQRLQEMNNRTLLRDDTALKHLGILRRPRYVHRESGRWLYRNKTGSAVPAVWSEPRFVAARLRHPSTVTMEITNYPAPVRRKQNPAVDYSVLRPLAKMSSSPYHRPGRGSGYYPPHGPETDACSSP</sequence>
<dbReference type="AlphaFoldDB" id="A0AAW0P7A6"/>
<protein>
    <submittedName>
        <fullName evidence="3">Uncharacterized protein</fullName>
    </submittedName>
</protein>
<gene>
    <name evidence="3" type="ORF">WMY93_009939</name>
</gene>
<reference evidence="4" key="1">
    <citation type="submission" date="2024-04" db="EMBL/GenBank/DDBJ databases">
        <title>Salinicola lusitanus LLJ914,a marine bacterium isolated from the Okinawa Trough.</title>
        <authorList>
            <person name="Li J."/>
        </authorList>
    </citation>
    <scope>NUCLEOTIDE SEQUENCE [LARGE SCALE GENOMIC DNA]</scope>
</reference>
<keyword evidence="4" id="KW-1185">Reference proteome</keyword>
<proteinExistence type="predicted"/>